<sequence length="152" mass="17620">MLGSLSQQEMEQLLLRNVTGRIGCRDGDRIYIVPVSYVYHDKSIIAHSTEGLKIKMMRKTPDVCFEVDEIQDMANWQSVIGTGRFEEIHGEKEKYYAMKFLVSRLLHMRVSETAHLPHMVTDGGEEVSLTTSVRPVVYRIRFEFMTGRYEKT</sequence>
<dbReference type="SUPFAM" id="SSF50475">
    <property type="entry name" value="FMN-binding split barrel"/>
    <property type="match status" value="1"/>
</dbReference>
<name>A0A6B9Z9A3_9BACT</name>
<dbReference type="Pfam" id="PF12900">
    <property type="entry name" value="Pyridox_ox_2"/>
    <property type="match status" value="1"/>
</dbReference>
<dbReference type="RefSeq" id="WP_162329856.1">
    <property type="nucleotide sequence ID" value="NZ_CP048113.1"/>
</dbReference>
<dbReference type="InterPro" id="IPR024747">
    <property type="entry name" value="Pyridox_Oxase-rel"/>
</dbReference>
<accession>A0A6B9Z9A3</accession>
<dbReference type="EMBL" id="CP048113">
    <property type="protein sequence ID" value="QHS58151.1"/>
    <property type="molecule type" value="Genomic_DNA"/>
</dbReference>
<proteinExistence type="predicted"/>
<dbReference type="InterPro" id="IPR012349">
    <property type="entry name" value="Split_barrel_FMN-bd"/>
</dbReference>
<protein>
    <submittedName>
        <fullName evidence="1">Pyridoxamine 5'-phosphate oxidase family protein</fullName>
    </submittedName>
</protein>
<gene>
    <name evidence="1" type="ORF">GWR21_00635</name>
</gene>
<dbReference type="AlphaFoldDB" id="A0A6B9Z9A3"/>
<dbReference type="Proteomes" id="UP000476411">
    <property type="component" value="Chromosome"/>
</dbReference>
<reference evidence="1 2" key="1">
    <citation type="submission" date="2020-01" db="EMBL/GenBank/DDBJ databases">
        <title>Complete genome sequence of Chitinophaga sp. H33E-04 isolated from quinoa roots.</title>
        <authorList>
            <person name="Weon H.-Y."/>
            <person name="Lee S.A."/>
        </authorList>
    </citation>
    <scope>NUCLEOTIDE SEQUENCE [LARGE SCALE GENOMIC DNA]</scope>
    <source>
        <strain evidence="1 2">H33E-04</strain>
    </source>
</reference>
<dbReference type="Gene3D" id="2.30.110.10">
    <property type="entry name" value="Electron Transport, Fmn-binding Protein, Chain A"/>
    <property type="match status" value="1"/>
</dbReference>
<evidence type="ECO:0000313" key="2">
    <source>
        <dbReference type="Proteomes" id="UP000476411"/>
    </source>
</evidence>
<keyword evidence="2" id="KW-1185">Reference proteome</keyword>
<organism evidence="1 2">
    <name type="scientific">Chitinophaga agri</name>
    <dbReference type="NCBI Taxonomy" id="2703787"/>
    <lineage>
        <taxon>Bacteria</taxon>
        <taxon>Pseudomonadati</taxon>
        <taxon>Bacteroidota</taxon>
        <taxon>Chitinophagia</taxon>
        <taxon>Chitinophagales</taxon>
        <taxon>Chitinophagaceae</taxon>
        <taxon>Chitinophaga</taxon>
    </lineage>
</organism>
<evidence type="ECO:0000313" key="1">
    <source>
        <dbReference type="EMBL" id="QHS58151.1"/>
    </source>
</evidence>
<dbReference type="KEGG" id="chih:GWR21_00635"/>